<sequence>MPRRRVSYYYDSDIGSYTYGLGHTMKPHRMKLAHDLISAYDMLDKMHVITPNRSTPEKMTSFHTDEYIQ</sequence>
<accession>A0ABR3F333</accession>
<gene>
    <name evidence="1" type="ORF">V5O48_012318</name>
</gene>
<evidence type="ECO:0008006" key="3">
    <source>
        <dbReference type="Google" id="ProtNLM"/>
    </source>
</evidence>
<feature type="non-terminal residue" evidence="1">
    <location>
        <position position="69"/>
    </location>
</feature>
<dbReference type="Proteomes" id="UP001465976">
    <property type="component" value="Unassembled WGS sequence"/>
</dbReference>
<evidence type="ECO:0000313" key="1">
    <source>
        <dbReference type="EMBL" id="KAL0569634.1"/>
    </source>
</evidence>
<dbReference type="InterPro" id="IPR003084">
    <property type="entry name" value="HDAC_I/II"/>
</dbReference>
<reference evidence="1 2" key="1">
    <citation type="submission" date="2024-02" db="EMBL/GenBank/DDBJ databases">
        <title>A draft genome for the cacao thread blight pathogen Marasmius crinis-equi.</title>
        <authorList>
            <person name="Cohen S.P."/>
            <person name="Baruah I.K."/>
            <person name="Amoako-Attah I."/>
            <person name="Bukari Y."/>
            <person name="Meinhardt L.W."/>
            <person name="Bailey B.A."/>
        </authorList>
    </citation>
    <scope>NUCLEOTIDE SEQUENCE [LARGE SCALE GENOMIC DNA]</scope>
    <source>
        <strain evidence="1 2">GH-76</strain>
    </source>
</reference>
<dbReference type="SUPFAM" id="SSF52768">
    <property type="entry name" value="Arginase/deacetylase"/>
    <property type="match status" value="1"/>
</dbReference>
<proteinExistence type="predicted"/>
<comment type="caution">
    <text evidence="1">The sequence shown here is derived from an EMBL/GenBank/DDBJ whole genome shotgun (WGS) entry which is preliminary data.</text>
</comment>
<keyword evidence="2" id="KW-1185">Reference proteome</keyword>
<dbReference type="Gene3D" id="3.40.800.20">
    <property type="entry name" value="Histone deacetylase domain"/>
    <property type="match status" value="1"/>
</dbReference>
<dbReference type="InterPro" id="IPR023696">
    <property type="entry name" value="Ureohydrolase_dom_sf"/>
</dbReference>
<dbReference type="PRINTS" id="PR01271">
    <property type="entry name" value="HISDACETLASE"/>
</dbReference>
<dbReference type="EMBL" id="JBAHYK010001077">
    <property type="protein sequence ID" value="KAL0569634.1"/>
    <property type="molecule type" value="Genomic_DNA"/>
</dbReference>
<dbReference type="InterPro" id="IPR037138">
    <property type="entry name" value="His_deacetylse_dom_sf"/>
</dbReference>
<protein>
    <recommendedName>
        <fullName evidence="3">Histone deacetylase</fullName>
    </recommendedName>
</protein>
<evidence type="ECO:0000313" key="2">
    <source>
        <dbReference type="Proteomes" id="UP001465976"/>
    </source>
</evidence>
<organism evidence="1 2">
    <name type="scientific">Marasmius crinis-equi</name>
    <dbReference type="NCBI Taxonomy" id="585013"/>
    <lineage>
        <taxon>Eukaryota</taxon>
        <taxon>Fungi</taxon>
        <taxon>Dikarya</taxon>
        <taxon>Basidiomycota</taxon>
        <taxon>Agaricomycotina</taxon>
        <taxon>Agaricomycetes</taxon>
        <taxon>Agaricomycetidae</taxon>
        <taxon>Agaricales</taxon>
        <taxon>Marasmiineae</taxon>
        <taxon>Marasmiaceae</taxon>
        <taxon>Marasmius</taxon>
    </lineage>
</organism>
<name>A0ABR3F333_9AGAR</name>